<reference evidence="7" key="1">
    <citation type="submission" date="2023-03" db="EMBL/GenBank/DDBJ databases">
        <title>Edaphobacter sp.</title>
        <authorList>
            <person name="Huber K.J."/>
            <person name="Papendorf J."/>
            <person name="Pilke C."/>
            <person name="Bunk B."/>
            <person name="Sproeer C."/>
            <person name="Pester M."/>
        </authorList>
    </citation>
    <scope>NUCLEOTIDE SEQUENCE</scope>
    <source>
        <strain evidence="6">DSM 109919</strain>
        <strain evidence="7">DSM 109920</strain>
    </source>
</reference>
<evidence type="ECO:0000313" key="7">
    <source>
        <dbReference type="EMBL" id="XBH12880.1"/>
    </source>
</evidence>
<dbReference type="PANTHER" id="PTHR36842:SF1">
    <property type="entry name" value="PROTEIN TOLB"/>
    <property type="match status" value="1"/>
</dbReference>
<dbReference type="InterPro" id="IPR036388">
    <property type="entry name" value="WH-like_DNA-bd_sf"/>
</dbReference>
<dbReference type="SUPFAM" id="SSF82171">
    <property type="entry name" value="DPP6 N-terminal domain-like"/>
    <property type="match status" value="1"/>
</dbReference>
<dbReference type="KEGG" id="epl:P4G45_14025"/>
<protein>
    <submittedName>
        <fullName evidence="7">Winged helix-turn-helix domain-containing protein</fullName>
    </submittedName>
</protein>
<feature type="DNA-binding region" description="OmpR/PhoB-type" evidence="3">
    <location>
        <begin position="9"/>
        <end position="109"/>
    </location>
</feature>
<dbReference type="Gene3D" id="1.10.10.10">
    <property type="entry name" value="Winged helix-like DNA-binding domain superfamily/Winged helix DNA-binding domain"/>
    <property type="match status" value="1"/>
</dbReference>
<dbReference type="SUPFAM" id="SSF46894">
    <property type="entry name" value="C-terminal effector domain of the bipartite response regulators"/>
    <property type="match status" value="1"/>
</dbReference>
<evidence type="ECO:0000256" key="2">
    <source>
        <dbReference type="ARBA" id="ARBA00023125"/>
    </source>
</evidence>
<dbReference type="EMBL" id="CP121195">
    <property type="protein sequence ID" value="XBH12880.1"/>
    <property type="molecule type" value="Genomic_DNA"/>
</dbReference>
<evidence type="ECO:0000259" key="5">
    <source>
        <dbReference type="PROSITE" id="PS51755"/>
    </source>
</evidence>
<dbReference type="GO" id="GO:0003677">
    <property type="term" value="F:DNA binding"/>
    <property type="evidence" value="ECO:0007669"/>
    <property type="project" value="UniProtKB-UniRule"/>
</dbReference>
<evidence type="ECO:0000256" key="4">
    <source>
        <dbReference type="SAM" id="Phobius"/>
    </source>
</evidence>
<organism evidence="7">
    <name type="scientific">Edaphobacter paludis</name>
    <dbReference type="NCBI Taxonomy" id="3035702"/>
    <lineage>
        <taxon>Bacteria</taxon>
        <taxon>Pseudomonadati</taxon>
        <taxon>Acidobacteriota</taxon>
        <taxon>Terriglobia</taxon>
        <taxon>Terriglobales</taxon>
        <taxon>Acidobacteriaceae</taxon>
        <taxon>Edaphobacter</taxon>
    </lineage>
</organism>
<accession>A0AAU7CVS2</accession>
<name>A0AAU7D5N6_9BACT</name>
<accession>A0AAU7D5N6</accession>
<evidence type="ECO:0000313" key="6">
    <source>
        <dbReference type="EMBL" id="XBH09593.1"/>
    </source>
</evidence>
<keyword evidence="4" id="KW-0812">Transmembrane</keyword>
<dbReference type="GO" id="GO:0006355">
    <property type="term" value="P:regulation of DNA-templated transcription"/>
    <property type="evidence" value="ECO:0007669"/>
    <property type="project" value="InterPro"/>
</dbReference>
<dbReference type="PANTHER" id="PTHR36842">
    <property type="entry name" value="PROTEIN TOLB HOMOLOG"/>
    <property type="match status" value="1"/>
</dbReference>
<dbReference type="Pfam" id="PF00486">
    <property type="entry name" value="Trans_reg_C"/>
    <property type="match status" value="1"/>
</dbReference>
<dbReference type="InterPro" id="IPR016032">
    <property type="entry name" value="Sig_transdc_resp-reg_C-effctor"/>
</dbReference>
<proteinExistence type="inferred from homology"/>
<keyword evidence="4" id="KW-1133">Transmembrane helix</keyword>
<feature type="domain" description="OmpR/PhoB-type" evidence="5">
    <location>
        <begin position="9"/>
        <end position="109"/>
    </location>
</feature>
<dbReference type="RefSeq" id="WP_348267102.1">
    <property type="nucleotide sequence ID" value="NZ_CP121194.1"/>
</dbReference>
<comment type="similarity">
    <text evidence="1">Belongs to the TolB family.</text>
</comment>
<dbReference type="InterPro" id="IPR011042">
    <property type="entry name" value="6-blade_b-propeller_TolB-like"/>
</dbReference>
<dbReference type="InterPro" id="IPR001867">
    <property type="entry name" value="OmpR/PhoB-type_DNA-bd"/>
</dbReference>
<dbReference type="SMART" id="SM00862">
    <property type="entry name" value="Trans_reg_C"/>
    <property type="match status" value="1"/>
</dbReference>
<evidence type="ECO:0000256" key="1">
    <source>
        <dbReference type="ARBA" id="ARBA00009820"/>
    </source>
</evidence>
<keyword evidence="2 3" id="KW-0238">DNA-binding</keyword>
<dbReference type="Gene3D" id="2.120.10.60">
    <property type="entry name" value="Tricorn protease N-terminal domain"/>
    <property type="match status" value="1"/>
</dbReference>
<feature type="transmembrane region" description="Helical" evidence="4">
    <location>
        <begin position="142"/>
        <end position="164"/>
    </location>
</feature>
<dbReference type="AlphaFoldDB" id="A0AAU7D5N6"/>
<dbReference type="EMBL" id="CP121194">
    <property type="protein sequence ID" value="XBH09593.1"/>
    <property type="molecule type" value="Genomic_DNA"/>
</dbReference>
<dbReference type="Pfam" id="PF07676">
    <property type="entry name" value="PD40"/>
    <property type="match status" value="3"/>
</dbReference>
<dbReference type="CDD" id="cd00383">
    <property type="entry name" value="trans_reg_C"/>
    <property type="match status" value="1"/>
</dbReference>
<dbReference type="GO" id="GO:0000160">
    <property type="term" value="P:phosphorelay signal transduction system"/>
    <property type="evidence" value="ECO:0007669"/>
    <property type="project" value="InterPro"/>
</dbReference>
<evidence type="ECO:0000256" key="3">
    <source>
        <dbReference type="PROSITE-ProRule" id="PRU01091"/>
    </source>
</evidence>
<dbReference type="Gene3D" id="2.120.10.30">
    <property type="entry name" value="TolB, C-terminal domain"/>
    <property type="match status" value="2"/>
</dbReference>
<sequence>MGHKPYSGASQVRFGCFEMDLQSGELRKSGVRVRLQAQPFRVLAVLVEHAGEVVTREELQRCLWGNVTTVDFDHGMHIAINKIREVLEDSADYPQFIETLSRRGYRFIAAVSVVDEVVSERVVSSIAELPNDLQPHNRVTQLLPWLLAAVSSAALLSTLLILFLRTEVTHITPLRIHEVTYSGRVYPGQPLQESLAQTATDGSRIYFPQIENGRPVLSQTSIGDGETSTLSIASTIPAPILEDISPDGSRILVRNQLDRETEGPLWIVSTIGGAAQQFSNILAHDATWMPDGQKILYATGMDLMVANEDGTDRRRLASLPGRAFWLRWSPNGKVLRFTLLNTLDHITSLWEMSADGKTIRPLLSGWSHPESECCGSWTADGRYFVFQSAHNGLNNIWALDEGRLLGGLLPKKPFQLTNGPLSYQSPITARTGHQIFFLGLNTRSELLQYEPALKLFLPNNNILTSAQFVRFSRDGQWVAWISLRGSTLWRSRTDGTRRLQLTTAPMEVYMMQWSADGRSLVVMGREPGKLWRLYQVNAEDADLHPLLKEERNEADPNWSPDGTQIVFGRPPDVMAERSQPKAIYLLDLKTHTFAPLPGSEGLFSPRWSPDGRYIAAIPLGQRRLMLFDWTTKTWKTLVSQPAADPIWSHDGRWIYFHNFVEESQAIYRVSVPDGHVERVAGLGNLQSIDIADFRFVGLTPGDQPLIRARMSTANIYSADLNDTIGAPVHMDH</sequence>
<gene>
    <name evidence="6" type="ORF">P4G45_14025</name>
    <name evidence="7" type="ORF">P8936_14440</name>
</gene>
<dbReference type="InterPro" id="IPR011659">
    <property type="entry name" value="WD40"/>
</dbReference>
<keyword evidence="4" id="KW-0472">Membrane</keyword>
<dbReference type="PROSITE" id="PS51755">
    <property type="entry name" value="OMPR_PHOB"/>
    <property type="match status" value="1"/>
</dbReference>